<dbReference type="EMBL" id="LR798214">
    <property type="protein sequence ID" value="CAB5195020.1"/>
    <property type="molecule type" value="Genomic_DNA"/>
</dbReference>
<accession>A0A6J7WBV6</accession>
<protein>
    <submittedName>
        <fullName evidence="1">Uncharacterized protein</fullName>
    </submittedName>
</protein>
<reference evidence="1" key="1">
    <citation type="submission" date="2020-05" db="EMBL/GenBank/DDBJ databases">
        <authorList>
            <person name="Chiriac C."/>
            <person name="Salcher M."/>
            <person name="Ghai R."/>
            <person name="Kavagutti S V."/>
        </authorList>
    </citation>
    <scope>NUCLEOTIDE SEQUENCE</scope>
</reference>
<organism evidence="1">
    <name type="scientific">uncultured Caudovirales phage</name>
    <dbReference type="NCBI Taxonomy" id="2100421"/>
    <lineage>
        <taxon>Viruses</taxon>
        <taxon>Duplodnaviria</taxon>
        <taxon>Heunggongvirae</taxon>
        <taxon>Uroviricota</taxon>
        <taxon>Caudoviricetes</taxon>
        <taxon>Peduoviridae</taxon>
        <taxon>Maltschvirus</taxon>
        <taxon>Maltschvirus maltsch</taxon>
    </lineage>
</organism>
<proteinExistence type="predicted"/>
<gene>
    <name evidence="1" type="ORF">UFOVP171_44</name>
</gene>
<name>A0A6J7WBV6_9CAUD</name>
<evidence type="ECO:0000313" key="1">
    <source>
        <dbReference type="EMBL" id="CAB5195020.1"/>
    </source>
</evidence>
<sequence>MNIPTDTALDAYWVASAAHRDAVRACRAARRAGASTDVRAANRARRKAAHDAVRVAYDALRATYS</sequence>